<dbReference type="EMBL" id="RQZG01000010">
    <property type="protein sequence ID" value="RRD04604.1"/>
    <property type="molecule type" value="Genomic_DNA"/>
</dbReference>
<dbReference type="SUPFAM" id="SSF55856">
    <property type="entry name" value="Cytochrome b5-like heme/steroid binding domain"/>
    <property type="match status" value="1"/>
</dbReference>
<dbReference type="InterPro" id="IPR036400">
    <property type="entry name" value="Cyt_B5-like_heme/steroid_sf"/>
</dbReference>
<evidence type="ECO:0000256" key="1">
    <source>
        <dbReference type="ARBA" id="ARBA00022617"/>
    </source>
</evidence>
<dbReference type="Proteomes" id="UP000280819">
    <property type="component" value="Unassembled WGS sequence"/>
</dbReference>
<dbReference type="Gene3D" id="3.10.120.10">
    <property type="entry name" value="Cytochrome b5-like heme/steroid binding domain"/>
    <property type="match status" value="1"/>
</dbReference>
<keyword evidence="6" id="KW-0812">Transmembrane</keyword>
<comment type="caution">
    <text evidence="8">The sequence shown here is derived from an EMBL/GenBank/DDBJ whole genome shotgun (WGS) entry which is preliminary data.</text>
</comment>
<evidence type="ECO:0000256" key="5">
    <source>
        <dbReference type="SAM" id="MobiDB-lite"/>
    </source>
</evidence>
<accession>A0A3P1T5K0</accession>
<evidence type="ECO:0000256" key="4">
    <source>
        <dbReference type="ARBA" id="ARBA00038168"/>
    </source>
</evidence>
<evidence type="ECO:0000259" key="7">
    <source>
        <dbReference type="PROSITE" id="PS50255"/>
    </source>
</evidence>
<evidence type="ECO:0000256" key="2">
    <source>
        <dbReference type="ARBA" id="ARBA00022723"/>
    </source>
</evidence>
<feature type="transmembrane region" description="Helical" evidence="6">
    <location>
        <begin position="12"/>
        <end position="32"/>
    </location>
</feature>
<keyword evidence="6" id="KW-1133">Transmembrane helix</keyword>
<evidence type="ECO:0000256" key="3">
    <source>
        <dbReference type="ARBA" id="ARBA00023004"/>
    </source>
</evidence>
<dbReference type="Pfam" id="PF09990">
    <property type="entry name" value="DUF2231"/>
    <property type="match status" value="1"/>
</dbReference>
<sequence length="249" mass="25858">MFLTLPLHPLFVHLPVVLIPLATLGVIALVLLKRRSQQLSLAVLGIVVVAALSSVASYLSGKALAELKGFTPATHERWGLFMMIAALGLLAVAGPWLWKVAKKGDHAQTRRQPLGLAAALVGVIATVFTVLAGHSGAELAWSDATSGKSETTTSPSTSAAPSSAAPSESAQATTYTAEEVAKHNTAEDCWSIVDGNVYDLTDWVNQHPGGAGAISKMCGTDATQAFQGKHGGAEGPAKALERHLLGPVR</sequence>
<keyword evidence="6" id="KW-0472">Membrane</keyword>
<comment type="similarity">
    <text evidence="4">Belongs to the cytochrome b5 family.</text>
</comment>
<dbReference type="OrthoDB" id="8173637at2"/>
<evidence type="ECO:0000313" key="8">
    <source>
        <dbReference type="EMBL" id="RRD04604.1"/>
    </source>
</evidence>
<name>A0A3P1T5K0_9ACTN</name>
<feature type="transmembrane region" description="Helical" evidence="6">
    <location>
        <begin position="113"/>
        <end position="133"/>
    </location>
</feature>
<feature type="transmembrane region" description="Helical" evidence="6">
    <location>
        <begin position="79"/>
        <end position="101"/>
    </location>
</feature>
<dbReference type="InterPro" id="IPR001199">
    <property type="entry name" value="Cyt_B5-like_heme/steroid-bd"/>
</dbReference>
<feature type="transmembrane region" description="Helical" evidence="6">
    <location>
        <begin position="39"/>
        <end position="59"/>
    </location>
</feature>
<evidence type="ECO:0000256" key="6">
    <source>
        <dbReference type="SAM" id="Phobius"/>
    </source>
</evidence>
<dbReference type="GO" id="GO:0046872">
    <property type="term" value="F:metal ion binding"/>
    <property type="evidence" value="ECO:0007669"/>
    <property type="project" value="UniProtKB-KW"/>
</dbReference>
<feature type="region of interest" description="Disordered" evidence="5">
    <location>
        <begin position="143"/>
        <end position="174"/>
    </location>
</feature>
<dbReference type="PANTHER" id="PTHR19359:SF95">
    <property type="entry name" value="CYTOCHROME B5 TYPE B"/>
    <property type="match status" value="1"/>
</dbReference>
<dbReference type="GO" id="GO:0016020">
    <property type="term" value="C:membrane"/>
    <property type="evidence" value="ECO:0007669"/>
    <property type="project" value="TreeGrafter"/>
</dbReference>
<evidence type="ECO:0000313" key="9">
    <source>
        <dbReference type="Proteomes" id="UP000280819"/>
    </source>
</evidence>
<dbReference type="PANTHER" id="PTHR19359">
    <property type="entry name" value="CYTOCHROME B5"/>
    <property type="match status" value="1"/>
</dbReference>
<protein>
    <submittedName>
        <fullName evidence="8">Cytochrome b5 domain-containing protein</fullName>
    </submittedName>
</protein>
<proteinExistence type="inferred from homology"/>
<feature type="compositionally biased region" description="Low complexity" evidence="5">
    <location>
        <begin position="149"/>
        <end position="174"/>
    </location>
</feature>
<gene>
    <name evidence="8" type="ORF">EII34_09895</name>
</gene>
<dbReference type="InterPro" id="IPR019251">
    <property type="entry name" value="DUF2231_TM"/>
</dbReference>
<keyword evidence="2" id="KW-0479">Metal-binding</keyword>
<keyword evidence="1" id="KW-0349">Heme</keyword>
<organism evidence="8 9">
    <name type="scientific">Arachnia propionica</name>
    <dbReference type="NCBI Taxonomy" id="1750"/>
    <lineage>
        <taxon>Bacteria</taxon>
        <taxon>Bacillati</taxon>
        <taxon>Actinomycetota</taxon>
        <taxon>Actinomycetes</taxon>
        <taxon>Propionibacteriales</taxon>
        <taxon>Propionibacteriaceae</taxon>
        <taxon>Arachnia</taxon>
    </lineage>
</organism>
<dbReference type="AlphaFoldDB" id="A0A3P1T5K0"/>
<dbReference type="PROSITE" id="PS50255">
    <property type="entry name" value="CYTOCHROME_B5_2"/>
    <property type="match status" value="1"/>
</dbReference>
<dbReference type="SMART" id="SM01117">
    <property type="entry name" value="Cyt-b5"/>
    <property type="match status" value="1"/>
</dbReference>
<keyword evidence="3" id="KW-0408">Iron</keyword>
<dbReference type="InterPro" id="IPR050668">
    <property type="entry name" value="Cytochrome_b5"/>
</dbReference>
<reference evidence="8 9" key="1">
    <citation type="submission" date="2018-11" db="EMBL/GenBank/DDBJ databases">
        <title>Genomes From Bacteria Associated with the Canine Oral Cavity: a Test Case for Automated Genome-Based Taxonomic Assignment.</title>
        <authorList>
            <person name="Coil D.A."/>
            <person name="Jospin G."/>
            <person name="Darling A.E."/>
            <person name="Wallis C."/>
            <person name="Davis I.J."/>
            <person name="Harris S."/>
            <person name="Eisen J.A."/>
            <person name="Holcombe L.J."/>
            <person name="O'Flynn C."/>
        </authorList>
    </citation>
    <scope>NUCLEOTIDE SEQUENCE [LARGE SCALE GENOMIC DNA]</scope>
    <source>
        <strain evidence="8 9">OH887_COT-365</strain>
    </source>
</reference>
<dbReference type="Pfam" id="PF00173">
    <property type="entry name" value="Cyt-b5"/>
    <property type="match status" value="1"/>
</dbReference>
<feature type="domain" description="Cytochrome b5 heme-binding" evidence="7">
    <location>
        <begin position="172"/>
        <end position="249"/>
    </location>
</feature>
<dbReference type="GO" id="GO:0020037">
    <property type="term" value="F:heme binding"/>
    <property type="evidence" value="ECO:0007669"/>
    <property type="project" value="TreeGrafter"/>
</dbReference>
<dbReference type="RefSeq" id="WP_124844994.1">
    <property type="nucleotide sequence ID" value="NZ_RQZG01000010.1"/>
</dbReference>